<gene>
    <name evidence="3" type="ORF">BD324DRAFT_294561</name>
</gene>
<dbReference type="AlphaFoldDB" id="A0A1Y1ULC9"/>
<feature type="chain" id="PRO_5012982701" description="Transmembrane protein" evidence="2">
    <location>
        <begin position="17"/>
        <end position="152"/>
    </location>
</feature>
<dbReference type="InParanoid" id="A0A1Y1ULC9"/>
<dbReference type="RefSeq" id="XP_021872721.1">
    <property type="nucleotide sequence ID" value="XM_022012402.1"/>
</dbReference>
<evidence type="ECO:0000313" key="3">
    <source>
        <dbReference type="EMBL" id="ORX38858.1"/>
    </source>
</evidence>
<proteinExistence type="predicted"/>
<protein>
    <recommendedName>
        <fullName evidence="5">Transmembrane protein</fullName>
    </recommendedName>
</protein>
<feature type="transmembrane region" description="Helical" evidence="1">
    <location>
        <begin position="82"/>
        <end position="101"/>
    </location>
</feature>
<sequence>MLVPVLLVEAVACALACFAAVREVVAFGKTSVSVRWNQEQVKRSESDPLTLRDHLLFLLLFAFCIFVELLILLPLRVLISTVYLHVFGFIFIFPVFLALLFVLIVLYVIHLFALGIIVFFVMGNRLGGLRRDDMTAPRARRNAGHVSQTIEG</sequence>
<feature type="transmembrane region" description="Helical" evidence="1">
    <location>
        <begin position="107"/>
        <end position="124"/>
    </location>
</feature>
<organism evidence="3 4">
    <name type="scientific">Kockovaella imperatae</name>
    <dbReference type="NCBI Taxonomy" id="4999"/>
    <lineage>
        <taxon>Eukaryota</taxon>
        <taxon>Fungi</taxon>
        <taxon>Dikarya</taxon>
        <taxon>Basidiomycota</taxon>
        <taxon>Agaricomycotina</taxon>
        <taxon>Tremellomycetes</taxon>
        <taxon>Tremellales</taxon>
        <taxon>Cuniculitremaceae</taxon>
        <taxon>Kockovaella</taxon>
    </lineage>
</organism>
<keyword evidence="1" id="KW-0472">Membrane</keyword>
<dbReference type="GeneID" id="33554210"/>
<feature type="signal peptide" evidence="2">
    <location>
        <begin position="1"/>
        <end position="16"/>
    </location>
</feature>
<keyword evidence="1" id="KW-0812">Transmembrane</keyword>
<evidence type="ECO:0008006" key="5">
    <source>
        <dbReference type="Google" id="ProtNLM"/>
    </source>
</evidence>
<comment type="caution">
    <text evidence="3">The sequence shown here is derived from an EMBL/GenBank/DDBJ whole genome shotgun (WGS) entry which is preliminary data.</text>
</comment>
<feature type="transmembrane region" description="Helical" evidence="1">
    <location>
        <begin position="55"/>
        <end position="75"/>
    </location>
</feature>
<keyword evidence="2" id="KW-0732">Signal</keyword>
<dbReference type="EMBL" id="NBSH01000003">
    <property type="protein sequence ID" value="ORX38858.1"/>
    <property type="molecule type" value="Genomic_DNA"/>
</dbReference>
<name>A0A1Y1ULC9_9TREE</name>
<keyword evidence="1" id="KW-1133">Transmembrane helix</keyword>
<evidence type="ECO:0000313" key="4">
    <source>
        <dbReference type="Proteomes" id="UP000193218"/>
    </source>
</evidence>
<accession>A0A1Y1ULC9</accession>
<keyword evidence="4" id="KW-1185">Reference proteome</keyword>
<dbReference type="Proteomes" id="UP000193218">
    <property type="component" value="Unassembled WGS sequence"/>
</dbReference>
<reference evidence="3 4" key="1">
    <citation type="submission" date="2017-03" db="EMBL/GenBank/DDBJ databases">
        <title>Widespread Adenine N6-methylation of Active Genes in Fungi.</title>
        <authorList>
            <consortium name="DOE Joint Genome Institute"/>
            <person name="Mondo S.J."/>
            <person name="Dannebaum R.O."/>
            <person name="Kuo R.C."/>
            <person name="Louie K.B."/>
            <person name="Bewick A.J."/>
            <person name="Labutti K."/>
            <person name="Haridas S."/>
            <person name="Kuo A."/>
            <person name="Salamov A."/>
            <person name="Ahrendt S.R."/>
            <person name="Lau R."/>
            <person name="Bowen B.P."/>
            <person name="Lipzen A."/>
            <person name="Sullivan W."/>
            <person name="Andreopoulos W.B."/>
            <person name="Clum A."/>
            <person name="Lindquist E."/>
            <person name="Daum C."/>
            <person name="Northen T.R."/>
            <person name="Ramamoorthy G."/>
            <person name="Schmitz R.J."/>
            <person name="Gryganskyi A."/>
            <person name="Culley D."/>
            <person name="Magnuson J."/>
            <person name="James T.Y."/>
            <person name="O'Malley M.A."/>
            <person name="Stajich J.E."/>
            <person name="Spatafora J.W."/>
            <person name="Visel A."/>
            <person name="Grigoriev I.V."/>
        </authorList>
    </citation>
    <scope>NUCLEOTIDE SEQUENCE [LARGE SCALE GENOMIC DNA]</scope>
    <source>
        <strain evidence="3 4">NRRL Y-17943</strain>
    </source>
</reference>
<evidence type="ECO:0000256" key="2">
    <source>
        <dbReference type="SAM" id="SignalP"/>
    </source>
</evidence>
<evidence type="ECO:0000256" key="1">
    <source>
        <dbReference type="SAM" id="Phobius"/>
    </source>
</evidence>